<gene>
    <name evidence="1" type="ORF">ACFO5R_03185</name>
</gene>
<name>A0ABD5PK50_9EURY</name>
<accession>A0ABD5PK50</accession>
<dbReference type="Proteomes" id="UP001595898">
    <property type="component" value="Unassembled WGS sequence"/>
</dbReference>
<dbReference type="AlphaFoldDB" id="A0ABD5PK50"/>
<dbReference type="EMBL" id="JBHSFA010000002">
    <property type="protein sequence ID" value="MFC4540932.1"/>
    <property type="molecule type" value="Genomic_DNA"/>
</dbReference>
<keyword evidence="2" id="KW-1185">Reference proteome</keyword>
<proteinExistence type="predicted"/>
<protein>
    <recommendedName>
        <fullName evidence="3">Small CPxCG-related zinc finger protein</fullName>
    </recommendedName>
</protein>
<evidence type="ECO:0008006" key="3">
    <source>
        <dbReference type="Google" id="ProtNLM"/>
    </source>
</evidence>
<reference evidence="1 2" key="1">
    <citation type="journal article" date="2019" name="Int. J. Syst. Evol. Microbiol.">
        <title>The Global Catalogue of Microorganisms (GCM) 10K type strain sequencing project: providing services to taxonomists for standard genome sequencing and annotation.</title>
        <authorList>
            <consortium name="The Broad Institute Genomics Platform"/>
            <consortium name="The Broad Institute Genome Sequencing Center for Infectious Disease"/>
            <person name="Wu L."/>
            <person name="Ma J."/>
        </authorList>
    </citation>
    <scope>NUCLEOTIDE SEQUENCE [LARGE SCALE GENOMIC DNA]</scope>
    <source>
        <strain evidence="1 2">WLHS5</strain>
    </source>
</reference>
<evidence type="ECO:0000313" key="1">
    <source>
        <dbReference type="EMBL" id="MFC4540932.1"/>
    </source>
</evidence>
<evidence type="ECO:0000313" key="2">
    <source>
        <dbReference type="Proteomes" id="UP001595898"/>
    </source>
</evidence>
<comment type="caution">
    <text evidence="1">The sequence shown here is derived from an EMBL/GenBank/DDBJ whole genome shotgun (WGS) entry which is preliminary data.</text>
</comment>
<sequence length="50" mass="5200">MATTQRTRGAARCTDCGRAMAVWLSTGDVVHPIGCTDGCPCGGTKFRVLA</sequence>
<dbReference type="RefSeq" id="WP_250139088.1">
    <property type="nucleotide sequence ID" value="NZ_JALIQP010000001.1"/>
</dbReference>
<organism evidence="1 2">
    <name type="scientific">Halosolutus amylolyticus</name>
    <dbReference type="NCBI Taxonomy" id="2932267"/>
    <lineage>
        <taxon>Archaea</taxon>
        <taxon>Methanobacteriati</taxon>
        <taxon>Methanobacteriota</taxon>
        <taxon>Stenosarchaea group</taxon>
        <taxon>Halobacteria</taxon>
        <taxon>Halobacteriales</taxon>
        <taxon>Natrialbaceae</taxon>
        <taxon>Halosolutus</taxon>
    </lineage>
</organism>